<evidence type="ECO:0000256" key="2">
    <source>
        <dbReference type="ARBA" id="ARBA00023002"/>
    </source>
</evidence>
<dbReference type="InterPro" id="IPR001017">
    <property type="entry name" value="DH_E1"/>
</dbReference>
<evidence type="ECO:0000256" key="3">
    <source>
        <dbReference type="ARBA" id="ARBA00023052"/>
    </source>
</evidence>
<dbReference type="InterPro" id="IPR017597">
    <property type="entry name" value="Pyrv_DH_E1_asu_subgrp-y"/>
</dbReference>
<comment type="cofactor">
    <cofactor evidence="1 5">
        <name>thiamine diphosphate</name>
        <dbReference type="ChEBI" id="CHEBI:58937"/>
    </cofactor>
</comment>
<evidence type="ECO:0000259" key="6">
    <source>
        <dbReference type="Pfam" id="PF00676"/>
    </source>
</evidence>
<feature type="non-terminal residue" evidence="7">
    <location>
        <position position="1"/>
    </location>
</feature>
<dbReference type="CDD" id="cd02000">
    <property type="entry name" value="TPP_E1_PDC_ADC_BCADC"/>
    <property type="match status" value="1"/>
</dbReference>
<dbReference type="Pfam" id="PF00676">
    <property type="entry name" value="E1_dh"/>
    <property type="match status" value="1"/>
</dbReference>
<dbReference type="EC" id="1.2.4.1" evidence="5"/>
<dbReference type="Gene3D" id="3.40.50.970">
    <property type="match status" value="1"/>
</dbReference>
<dbReference type="SUPFAM" id="SSF52518">
    <property type="entry name" value="Thiamin diphosphate-binding fold (THDP-binding)"/>
    <property type="match status" value="1"/>
</dbReference>
<dbReference type="PANTHER" id="PTHR11516:SF60">
    <property type="entry name" value="PYRUVATE DEHYDROGENASE E1 COMPONENT SUBUNIT ALPHA"/>
    <property type="match status" value="1"/>
</dbReference>
<dbReference type="GO" id="GO:0004739">
    <property type="term" value="F:pyruvate dehydrogenase (acetyl-transferring) activity"/>
    <property type="evidence" value="ECO:0007669"/>
    <property type="project" value="UniProtKB-UniRule"/>
</dbReference>
<reference evidence="7" key="1">
    <citation type="submission" date="2021-02" db="EMBL/GenBank/DDBJ databases">
        <authorList>
            <person name="Dougan E. K."/>
            <person name="Rhodes N."/>
            <person name="Thang M."/>
            <person name="Chan C."/>
        </authorList>
    </citation>
    <scope>NUCLEOTIDE SEQUENCE</scope>
</reference>
<dbReference type="NCBIfam" id="TIGR03182">
    <property type="entry name" value="PDH_E1_alph_y"/>
    <property type="match status" value="1"/>
</dbReference>
<evidence type="ECO:0000313" key="8">
    <source>
        <dbReference type="Proteomes" id="UP000601435"/>
    </source>
</evidence>
<proteinExistence type="predicted"/>
<dbReference type="GO" id="GO:0006086">
    <property type="term" value="P:pyruvate decarboxylation to acetyl-CoA"/>
    <property type="evidence" value="ECO:0007669"/>
    <property type="project" value="InterPro"/>
</dbReference>
<evidence type="ECO:0000256" key="4">
    <source>
        <dbReference type="ARBA" id="ARBA00023317"/>
    </source>
</evidence>
<keyword evidence="8" id="KW-1185">Reference proteome</keyword>
<evidence type="ECO:0000256" key="5">
    <source>
        <dbReference type="RuleBase" id="RU361139"/>
    </source>
</evidence>
<keyword evidence="2 5" id="KW-0560">Oxidoreductase</keyword>
<name>A0A812RK22_9DINO</name>
<comment type="catalytic activity">
    <reaction evidence="5">
        <text>N(6)-[(R)-lipoyl]-L-lysyl-[protein] + pyruvate + H(+) = N(6)-[(R)-S(8)-acetyldihydrolipoyl]-L-lysyl-[protein] + CO2</text>
        <dbReference type="Rhea" id="RHEA:19189"/>
        <dbReference type="Rhea" id="RHEA-COMP:10474"/>
        <dbReference type="Rhea" id="RHEA-COMP:10478"/>
        <dbReference type="ChEBI" id="CHEBI:15361"/>
        <dbReference type="ChEBI" id="CHEBI:15378"/>
        <dbReference type="ChEBI" id="CHEBI:16526"/>
        <dbReference type="ChEBI" id="CHEBI:83099"/>
        <dbReference type="ChEBI" id="CHEBI:83111"/>
        <dbReference type="EC" id="1.2.4.1"/>
    </reaction>
</comment>
<sequence length="363" mass="39988">TAMTTMADTKNTPSAQLSDETLIGWLRDMLNIREFELRTMAAYQQAKIGGFCHIYIGQESVVVGTFAALNHDDPIVTAYRDHGHALARGMDPGACMAEMYGKITGCAKGKGGSMHMFDKPNWLFGGHGIVGAQTPLGAGLAFASRYHHEVIGDGPKKVTLCFLGDGALNQGALHEAMNLAGLMGLPVIYIVENNGYSMGTSIGRGTTMADKLYKKAEAYGIEHRTIDGLNILNLYDEFKPFADILREEQRPGFVDLKTYRYQGHSMSDPQKYRTKEEVAEFKERDCVDTLAHHLLSERGCLSEDEFKQMQKEAKDIAKNAVKFAESSEDPDPETELYSDVFVNPQKGLSPSGEYVEGVKNPLL</sequence>
<protein>
    <recommendedName>
        <fullName evidence="5">Pyruvate dehydrogenase E1 component subunit alpha</fullName>
        <ecNumber evidence="5">1.2.4.1</ecNumber>
    </recommendedName>
</protein>
<dbReference type="OrthoDB" id="10256198at2759"/>
<comment type="function">
    <text evidence="5">The pyruvate dehydrogenase complex catalyzes the overall conversion of pyruvate to acetyl-CoA and CO(2).</text>
</comment>
<dbReference type="PANTHER" id="PTHR11516">
    <property type="entry name" value="PYRUVATE DEHYDROGENASE E1 COMPONENT, ALPHA SUBUNIT BACTERIAL AND ORGANELLAR"/>
    <property type="match status" value="1"/>
</dbReference>
<dbReference type="InterPro" id="IPR029061">
    <property type="entry name" value="THDP-binding"/>
</dbReference>
<evidence type="ECO:0000256" key="1">
    <source>
        <dbReference type="ARBA" id="ARBA00001964"/>
    </source>
</evidence>
<evidence type="ECO:0000313" key="7">
    <source>
        <dbReference type="EMBL" id="CAE7441251.1"/>
    </source>
</evidence>
<organism evidence="7 8">
    <name type="scientific">Symbiodinium necroappetens</name>
    <dbReference type="NCBI Taxonomy" id="1628268"/>
    <lineage>
        <taxon>Eukaryota</taxon>
        <taxon>Sar</taxon>
        <taxon>Alveolata</taxon>
        <taxon>Dinophyceae</taxon>
        <taxon>Suessiales</taxon>
        <taxon>Symbiodiniaceae</taxon>
        <taxon>Symbiodinium</taxon>
    </lineage>
</organism>
<dbReference type="AlphaFoldDB" id="A0A812RK22"/>
<dbReference type="EMBL" id="CAJNJA010019209">
    <property type="protein sequence ID" value="CAE7441251.1"/>
    <property type="molecule type" value="Genomic_DNA"/>
</dbReference>
<dbReference type="Proteomes" id="UP000601435">
    <property type="component" value="Unassembled WGS sequence"/>
</dbReference>
<feature type="domain" description="Dehydrogenase E1 component" evidence="6">
    <location>
        <begin position="28"/>
        <end position="332"/>
    </location>
</feature>
<accession>A0A812RK22</accession>
<keyword evidence="4 5" id="KW-0670">Pyruvate</keyword>
<keyword evidence="3 5" id="KW-0786">Thiamine pyrophosphate</keyword>
<gene>
    <name evidence="7" type="primary">pdhA</name>
    <name evidence="7" type="ORF">SNEC2469_LOCUS12131</name>
</gene>
<comment type="caution">
    <text evidence="7">The sequence shown here is derived from an EMBL/GenBank/DDBJ whole genome shotgun (WGS) entry which is preliminary data.</text>
</comment>
<dbReference type="InterPro" id="IPR050642">
    <property type="entry name" value="PDH_E1_Alpha_Subunit"/>
</dbReference>